<evidence type="ECO:0000313" key="3">
    <source>
        <dbReference type="Proteomes" id="UP000236731"/>
    </source>
</evidence>
<organism evidence="2 3">
    <name type="scientific">Sphingobacterium lactis</name>
    <dbReference type="NCBI Taxonomy" id="797291"/>
    <lineage>
        <taxon>Bacteria</taxon>
        <taxon>Pseudomonadati</taxon>
        <taxon>Bacteroidota</taxon>
        <taxon>Sphingobacteriia</taxon>
        <taxon>Sphingobacteriales</taxon>
        <taxon>Sphingobacteriaceae</taxon>
        <taxon>Sphingobacterium</taxon>
    </lineage>
</organism>
<name>A0A1H6C6G0_9SPHI</name>
<dbReference type="Proteomes" id="UP000236731">
    <property type="component" value="Unassembled WGS sequence"/>
</dbReference>
<gene>
    <name evidence="2" type="ORF">SAMN05421877_11397</name>
</gene>
<dbReference type="EMBL" id="FNUT01000013">
    <property type="protein sequence ID" value="SEG68502.1"/>
    <property type="molecule type" value="Genomic_DNA"/>
</dbReference>
<protein>
    <recommendedName>
        <fullName evidence="1">DUF6298 domain-containing protein</fullName>
    </recommendedName>
</protein>
<evidence type="ECO:0000313" key="2">
    <source>
        <dbReference type="EMBL" id="SEG68502.1"/>
    </source>
</evidence>
<dbReference type="AlphaFoldDB" id="A0A1H6C6G0"/>
<sequence>MGNHIPDFSHAGYAGGNVAIPKIASKIFVPVQNGDATAKIQAAIDYVAKLPLDKNGFRGAVQLGVGEYKVSGSLKIQHSGIILRGAGFGNDGTTILGKGFTRETLLQIHGENDVQLTDSTAIIDQYTPVGSLKITVNQASVFKVGDRIQITRPATAEWINALGTDHFGGGITSLGWKPGQREIYWDRMITEIEDGVITLDAPLTTALDHRFGGGYVQKINWPGEIQHVGVEGLRLMSTYDKNNLKDEDHRWMAITLANISNGWVRQVEFHHFAGSAVYALSSASKVTVEDCISLDPISEFAGQRRRTFFTNGQQILFQRCYSENGYHDFAVGFMAAGPNAFVQCQAIGSLDFSGAVDSWASGVLFDVVQIEDNALSFKNRGQDGQGAGWSAANSVFWQSTASLIENFQPPTAQNWAFGTWSQFQGNGYWDQSNEHIKPRSLYYAQLEERLGPEIGNRKILLPVLSEASSSPSVEVAAALTKEALQPTMQLIDFIRNAGTRTPISGGASPIKSIDDIDWERPEESKTVAPLLLKAGLLQRNNAIQVGQKTDVQWWSGNARRYATAKSKVHVTRFVPGEEGMGLTDNLDEVADFMQRNHILVLDHNYGLWYDRRRDDHERIRRIDGDVWPPFYELPFARTGQGTAYDGLSKYDLTKYNHFYWDRLGAFAKLADEHQLILIYQHYFQHNILEAGAHYTEFPWRTANNINEVGFPEPAPYAGDKRIFMAEQFYDVNNTTRRAIHRSYIRKSLDNFKNSTGVIHSISAEYTGPLHFVEFWIDVIKEWKAETGKNPLISLSTTKDVQDAILNDPIRSKEVQVIDIRYWHYQADGSVYAPLGGQNLAPRQHARLMKPKKTSPEQVYRAVSEYRTKFPDKAVVYHSSNYPEMAWAIFMAGGSMAGIPNIEAENFEQEAASMKPENINGLWVLKNAKGKIIYAENSVGLVDLVNDLKGKFTVTYIDPKTGATLAKETNHAKNLSLNPTILQRAVVLWISK</sequence>
<dbReference type="InterPro" id="IPR012334">
    <property type="entry name" value="Pectin_lyas_fold"/>
</dbReference>
<evidence type="ECO:0000259" key="1">
    <source>
        <dbReference type="Pfam" id="PF19815"/>
    </source>
</evidence>
<dbReference type="Gene3D" id="2.160.20.10">
    <property type="entry name" value="Single-stranded right-handed beta-helix, Pectin lyase-like"/>
    <property type="match status" value="2"/>
</dbReference>
<dbReference type="InterPro" id="IPR011050">
    <property type="entry name" value="Pectin_lyase_fold/virulence"/>
</dbReference>
<proteinExistence type="predicted"/>
<dbReference type="SUPFAM" id="SSF51126">
    <property type="entry name" value="Pectin lyase-like"/>
    <property type="match status" value="1"/>
</dbReference>
<reference evidence="3" key="1">
    <citation type="submission" date="2016-10" db="EMBL/GenBank/DDBJ databases">
        <authorList>
            <person name="Varghese N."/>
            <person name="Submissions S."/>
        </authorList>
    </citation>
    <scope>NUCLEOTIDE SEQUENCE [LARGE SCALE GENOMIC DNA]</scope>
    <source>
        <strain evidence="3">DSM 22361</strain>
    </source>
</reference>
<dbReference type="Pfam" id="PF19815">
    <property type="entry name" value="DUF6298"/>
    <property type="match status" value="1"/>
</dbReference>
<keyword evidence="3" id="KW-1185">Reference proteome</keyword>
<feature type="domain" description="DUF6298" evidence="1">
    <location>
        <begin position="427"/>
        <end position="913"/>
    </location>
</feature>
<accession>A0A1H6C6G0</accession>
<dbReference type="InterPro" id="IPR046265">
    <property type="entry name" value="DUF6298"/>
</dbReference>